<accession>A1ZFZ8</accession>
<gene>
    <name evidence="1" type="ORF">M23134_01246</name>
</gene>
<organism evidence="1 2">
    <name type="scientific">Microscilla marina ATCC 23134</name>
    <dbReference type="NCBI Taxonomy" id="313606"/>
    <lineage>
        <taxon>Bacteria</taxon>
        <taxon>Pseudomonadati</taxon>
        <taxon>Bacteroidota</taxon>
        <taxon>Cytophagia</taxon>
        <taxon>Cytophagales</taxon>
        <taxon>Microscillaceae</taxon>
        <taxon>Microscilla</taxon>
    </lineage>
</organism>
<keyword evidence="2" id="KW-1185">Reference proteome</keyword>
<dbReference type="AlphaFoldDB" id="A1ZFZ8"/>
<evidence type="ECO:0000313" key="1">
    <source>
        <dbReference type="EMBL" id="EAY30922.1"/>
    </source>
</evidence>
<name>A1ZFZ8_MICM2</name>
<comment type="caution">
    <text evidence="1">The sequence shown here is derived from an EMBL/GenBank/DDBJ whole genome shotgun (WGS) entry which is preliminary data.</text>
</comment>
<proteinExistence type="predicted"/>
<sequence length="37" mass="4330">MKKKKLDRVILIIAEGKKGLPDGIKLRVSYWDTLFQK</sequence>
<dbReference type="Proteomes" id="UP000004095">
    <property type="component" value="Unassembled WGS sequence"/>
</dbReference>
<protein>
    <submittedName>
        <fullName evidence="1">Uncharacterized protein</fullName>
    </submittedName>
</protein>
<dbReference type="EMBL" id="AAWS01000005">
    <property type="protein sequence ID" value="EAY30922.1"/>
    <property type="molecule type" value="Genomic_DNA"/>
</dbReference>
<evidence type="ECO:0000313" key="2">
    <source>
        <dbReference type="Proteomes" id="UP000004095"/>
    </source>
</evidence>
<reference evidence="1 2" key="1">
    <citation type="submission" date="2007-01" db="EMBL/GenBank/DDBJ databases">
        <authorList>
            <person name="Haygood M."/>
            <person name="Podell S."/>
            <person name="Anderson C."/>
            <person name="Hopkinson B."/>
            <person name="Roe K."/>
            <person name="Barbeau K."/>
            <person name="Gaasterland T."/>
            <person name="Ferriera S."/>
            <person name="Johnson J."/>
            <person name="Kravitz S."/>
            <person name="Beeson K."/>
            <person name="Sutton G."/>
            <person name="Rogers Y.-H."/>
            <person name="Friedman R."/>
            <person name="Frazier M."/>
            <person name="Venter J.C."/>
        </authorList>
    </citation>
    <scope>NUCLEOTIDE SEQUENCE [LARGE SCALE GENOMIC DNA]</scope>
    <source>
        <strain evidence="1 2">ATCC 23134</strain>
    </source>
</reference>